<feature type="compositionally biased region" description="Pro residues" evidence="9">
    <location>
        <begin position="780"/>
        <end position="796"/>
    </location>
</feature>
<keyword evidence="2" id="KW-0645">Protease</keyword>
<protein>
    <submittedName>
        <fullName evidence="13">Membrane peptidoglycan carboxypeptidase</fullName>
    </submittedName>
</protein>
<comment type="catalytic activity">
    <reaction evidence="8">
        <text>[GlcNAc-(1-&gt;4)-Mur2Ac(oyl-L-Ala-gamma-D-Glu-L-Lys-D-Ala-D-Ala)](n)-di-trans,octa-cis-undecaprenyl diphosphate + beta-D-GlcNAc-(1-&gt;4)-Mur2Ac(oyl-L-Ala-gamma-D-Glu-L-Lys-D-Ala-D-Ala)-di-trans,octa-cis-undecaprenyl diphosphate = [GlcNAc-(1-&gt;4)-Mur2Ac(oyl-L-Ala-gamma-D-Glu-L-Lys-D-Ala-D-Ala)](n+1)-di-trans,octa-cis-undecaprenyl diphosphate + di-trans,octa-cis-undecaprenyl diphosphate + H(+)</text>
        <dbReference type="Rhea" id="RHEA:23708"/>
        <dbReference type="Rhea" id="RHEA-COMP:9602"/>
        <dbReference type="Rhea" id="RHEA-COMP:9603"/>
        <dbReference type="ChEBI" id="CHEBI:15378"/>
        <dbReference type="ChEBI" id="CHEBI:58405"/>
        <dbReference type="ChEBI" id="CHEBI:60033"/>
        <dbReference type="ChEBI" id="CHEBI:78435"/>
        <dbReference type="EC" id="2.4.99.28"/>
    </reaction>
</comment>
<dbReference type="InterPro" id="IPR050396">
    <property type="entry name" value="Glycosyltr_51/Transpeptidase"/>
</dbReference>
<feature type="transmembrane region" description="Helical" evidence="10">
    <location>
        <begin position="116"/>
        <end position="137"/>
    </location>
</feature>
<dbReference type="GO" id="GO:0008955">
    <property type="term" value="F:peptidoglycan glycosyltransferase activity"/>
    <property type="evidence" value="ECO:0007669"/>
    <property type="project" value="UniProtKB-EC"/>
</dbReference>
<evidence type="ECO:0000256" key="4">
    <source>
        <dbReference type="ARBA" id="ARBA00022679"/>
    </source>
</evidence>
<dbReference type="Proteomes" id="UP000550501">
    <property type="component" value="Unassembled WGS sequence"/>
</dbReference>
<gene>
    <name evidence="13" type="ORF">FHR72_000520</name>
</gene>
<feature type="region of interest" description="Disordered" evidence="9">
    <location>
        <begin position="780"/>
        <end position="837"/>
    </location>
</feature>
<dbReference type="GO" id="GO:0006508">
    <property type="term" value="P:proteolysis"/>
    <property type="evidence" value="ECO:0007669"/>
    <property type="project" value="UniProtKB-KW"/>
</dbReference>
<dbReference type="RefSeq" id="WP_183466330.1">
    <property type="nucleotide sequence ID" value="NZ_JACHVU010000001.1"/>
</dbReference>
<evidence type="ECO:0000256" key="9">
    <source>
        <dbReference type="SAM" id="MobiDB-lite"/>
    </source>
</evidence>
<keyword evidence="10" id="KW-0472">Membrane</keyword>
<accession>A0A839Q0W0</accession>
<evidence type="ECO:0000313" key="14">
    <source>
        <dbReference type="Proteomes" id="UP000550501"/>
    </source>
</evidence>
<reference evidence="13 14" key="1">
    <citation type="submission" date="2020-08" db="EMBL/GenBank/DDBJ databases">
        <title>The Agave Microbiome: Exploring the role of microbial communities in plant adaptations to desert environments.</title>
        <authorList>
            <person name="Partida-Martinez L.P."/>
        </authorList>
    </citation>
    <scope>NUCLEOTIDE SEQUENCE [LARGE SCALE GENOMIC DNA]</scope>
    <source>
        <strain evidence="13 14">AT2.18</strain>
    </source>
</reference>
<dbReference type="Pfam" id="PF00905">
    <property type="entry name" value="Transpeptidase"/>
    <property type="match status" value="1"/>
</dbReference>
<dbReference type="PANTHER" id="PTHR32282:SF34">
    <property type="entry name" value="PENICILLIN-BINDING PROTEIN 1A"/>
    <property type="match status" value="1"/>
</dbReference>
<dbReference type="InterPro" id="IPR036950">
    <property type="entry name" value="PBP_transglycosylase"/>
</dbReference>
<keyword evidence="5" id="KW-0378">Hydrolase</keyword>
<dbReference type="GO" id="GO:0009252">
    <property type="term" value="P:peptidoglycan biosynthetic process"/>
    <property type="evidence" value="ECO:0007669"/>
    <property type="project" value="TreeGrafter"/>
</dbReference>
<dbReference type="AlphaFoldDB" id="A0A839Q0W0"/>
<dbReference type="GO" id="GO:0030288">
    <property type="term" value="C:outer membrane-bounded periplasmic space"/>
    <property type="evidence" value="ECO:0007669"/>
    <property type="project" value="TreeGrafter"/>
</dbReference>
<comment type="caution">
    <text evidence="13">The sequence shown here is derived from an EMBL/GenBank/DDBJ whole genome shotgun (WGS) entry which is preliminary data.</text>
</comment>
<feature type="compositionally biased region" description="Pro residues" evidence="9">
    <location>
        <begin position="746"/>
        <end position="761"/>
    </location>
</feature>
<dbReference type="PANTHER" id="PTHR32282">
    <property type="entry name" value="BINDING PROTEIN TRANSPEPTIDASE, PUTATIVE-RELATED"/>
    <property type="match status" value="1"/>
</dbReference>
<dbReference type="InterPro" id="IPR001460">
    <property type="entry name" value="PCN-bd_Tpept"/>
</dbReference>
<evidence type="ECO:0000256" key="1">
    <source>
        <dbReference type="ARBA" id="ARBA00022645"/>
    </source>
</evidence>
<evidence type="ECO:0000256" key="5">
    <source>
        <dbReference type="ARBA" id="ARBA00022801"/>
    </source>
</evidence>
<dbReference type="Gene3D" id="3.40.710.10">
    <property type="entry name" value="DD-peptidase/beta-lactamase superfamily"/>
    <property type="match status" value="1"/>
</dbReference>
<sequence length="837" mass="87525">MGARNPVNRPEPPGRPPVPGRHRPPPLGAQRPPRPVPADDRRTAIIPPVRDGGPPPTRDPIDAVKRALDRRPPKQPPPPPPGRPPGGGGPSGEGPTGPKRSLREQINWKWVRRGSVIAAVVFILLPLLTFGMAYMIVDVPKPGDIRTAQVSTILASDGSEIAKIVPPEGNRVDVNIDQIPVHVRDAVMAAEDRDFYSNPGFSFTGFLRAAKNNIFGGDLQGGSTITQQYVKNALVGDARSGVGGIIRKAKELVISTKMSSEWSKDQVLQSYLNIIYFGRGAYGVAAASQAYFGKPVEQLNVSEGALLAALIQRPSVLDPAVDPDASAVRWSWVLDGMVEIGALSEQDRAAQIFPPTIPPDQAVTQNQTTGPNGLIERQVTNELMEIFDINEQALNTEGLQITTTIDPKMQSAAQDAVAEYMEGQDPDMRTAVVSIDPKTGAVKAYYGGSDANGFDFAQAGLPTGSSFKVFALVAALQQGMGLGYQVDSSPVEVNGIKISNVEGSSCGTCNIAEALKRSLNTSYYRLMLQLKNGPQDVADAAHKAGIAESFPGVEHTLSEDGQGGPPNNGIVLGQYQSRVIDMASAYATLAASGTYHKPHFVQKVVNSEGQVLFDATQEDNTGEQRIDKAVADNAISAMQPIAGYSNGHALAGGRPSAAKTGTNQLGDTGDNRDAWMVGVTPSLSTAVWVGTVDGTKPLVNQWGSPVYGSGLPSDIWKATMDGALDGTDNESFPKPEEIGGYAGVPQAPPPRPSSTVPPPPSETVIQPTLEIAPGITIPWGPPTTVPVGPAPDPGVVPGPVGAPAVPGAPGAPVGAPVPPGPPVVPGAPLPPGPPPPP</sequence>
<feature type="region of interest" description="Disordered" evidence="9">
    <location>
        <begin position="1"/>
        <end position="100"/>
    </location>
</feature>
<dbReference type="InterPro" id="IPR001264">
    <property type="entry name" value="Glyco_trans_51"/>
</dbReference>
<evidence type="ECO:0000256" key="7">
    <source>
        <dbReference type="ARBA" id="ARBA00034000"/>
    </source>
</evidence>
<keyword evidence="10" id="KW-1133">Transmembrane helix</keyword>
<name>A0A839Q0W0_MYCIR</name>
<feature type="compositionally biased region" description="Basic and acidic residues" evidence="9">
    <location>
        <begin position="59"/>
        <end position="72"/>
    </location>
</feature>
<feature type="domain" description="Glycosyl transferase family 51" evidence="12">
    <location>
        <begin position="159"/>
        <end position="337"/>
    </location>
</feature>
<comment type="catalytic activity">
    <reaction evidence="7">
        <text>Preferential cleavage: (Ac)2-L-Lys-D-Ala-|-D-Ala. Also transpeptidation of peptidyl-alanyl moieties that are N-acyl substituents of D-alanine.</text>
        <dbReference type="EC" id="3.4.16.4"/>
    </reaction>
</comment>
<evidence type="ECO:0000313" key="13">
    <source>
        <dbReference type="EMBL" id="MBB2989063.1"/>
    </source>
</evidence>
<dbReference type="SUPFAM" id="SSF56601">
    <property type="entry name" value="beta-lactamase/transpeptidase-like"/>
    <property type="match status" value="1"/>
</dbReference>
<feature type="compositionally biased region" description="Pro residues" evidence="9">
    <location>
        <begin position="9"/>
        <end position="19"/>
    </location>
</feature>
<dbReference type="InterPro" id="IPR012338">
    <property type="entry name" value="Beta-lactam/transpept-like"/>
</dbReference>
<keyword evidence="3" id="KW-0328">Glycosyltransferase</keyword>
<evidence type="ECO:0000256" key="6">
    <source>
        <dbReference type="ARBA" id="ARBA00023268"/>
    </source>
</evidence>
<feature type="compositionally biased region" description="Pro residues" evidence="9">
    <location>
        <begin position="74"/>
        <end position="84"/>
    </location>
</feature>
<keyword evidence="10" id="KW-0812">Transmembrane</keyword>
<evidence type="ECO:0000256" key="2">
    <source>
        <dbReference type="ARBA" id="ARBA00022670"/>
    </source>
</evidence>
<dbReference type="GO" id="GO:0008658">
    <property type="term" value="F:penicillin binding"/>
    <property type="evidence" value="ECO:0007669"/>
    <property type="project" value="InterPro"/>
</dbReference>
<dbReference type="Gene3D" id="1.10.3810.10">
    <property type="entry name" value="Biosynthetic peptidoglycan transglycosylase-like"/>
    <property type="match status" value="1"/>
</dbReference>
<feature type="domain" description="Penicillin-binding protein transpeptidase" evidence="11">
    <location>
        <begin position="431"/>
        <end position="693"/>
    </location>
</feature>
<feature type="compositionally biased region" description="Gly residues" evidence="9">
    <location>
        <begin position="85"/>
        <end position="95"/>
    </location>
</feature>
<dbReference type="SUPFAM" id="SSF53955">
    <property type="entry name" value="Lysozyme-like"/>
    <property type="match status" value="1"/>
</dbReference>
<feature type="compositionally biased region" description="Pro residues" evidence="9">
    <location>
        <begin position="815"/>
        <end position="837"/>
    </location>
</feature>
<keyword evidence="1 13" id="KW-0121">Carboxypeptidase</keyword>
<evidence type="ECO:0000259" key="11">
    <source>
        <dbReference type="Pfam" id="PF00905"/>
    </source>
</evidence>
<dbReference type="InterPro" id="IPR023346">
    <property type="entry name" value="Lysozyme-like_dom_sf"/>
</dbReference>
<evidence type="ECO:0000256" key="3">
    <source>
        <dbReference type="ARBA" id="ARBA00022676"/>
    </source>
</evidence>
<dbReference type="Pfam" id="PF00912">
    <property type="entry name" value="Transgly"/>
    <property type="match status" value="1"/>
</dbReference>
<dbReference type="EMBL" id="JACHVU010000001">
    <property type="protein sequence ID" value="MBB2989063.1"/>
    <property type="molecule type" value="Genomic_DNA"/>
</dbReference>
<keyword evidence="6" id="KW-0511">Multifunctional enzyme</keyword>
<evidence type="ECO:0000256" key="8">
    <source>
        <dbReference type="ARBA" id="ARBA00049902"/>
    </source>
</evidence>
<keyword evidence="14" id="KW-1185">Reference proteome</keyword>
<evidence type="ECO:0000259" key="12">
    <source>
        <dbReference type="Pfam" id="PF00912"/>
    </source>
</evidence>
<keyword evidence="4" id="KW-0808">Transferase</keyword>
<evidence type="ECO:0000256" key="10">
    <source>
        <dbReference type="SAM" id="Phobius"/>
    </source>
</evidence>
<feature type="compositionally biased region" description="Low complexity" evidence="9">
    <location>
        <begin position="797"/>
        <end position="814"/>
    </location>
</feature>
<dbReference type="GO" id="GO:0009002">
    <property type="term" value="F:serine-type D-Ala-D-Ala carboxypeptidase activity"/>
    <property type="evidence" value="ECO:0007669"/>
    <property type="project" value="UniProtKB-EC"/>
</dbReference>
<proteinExistence type="predicted"/>
<feature type="region of interest" description="Disordered" evidence="9">
    <location>
        <begin position="729"/>
        <end position="765"/>
    </location>
</feature>
<organism evidence="13 14">
    <name type="scientific">Mycolicibacterium iranicum</name>
    <name type="common">Mycobacterium iranicum</name>
    <dbReference type="NCBI Taxonomy" id="912594"/>
    <lineage>
        <taxon>Bacteria</taxon>
        <taxon>Bacillati</taxon>
        <taxon>Actinomycetota</taxon>
        <taxon>Actinomycetes</taxon>
        <taxon>Mycobacteriales</taxon>
        <taxon>Mycobacteriaceae</taxon>
        <taxon>Mycolicibacterium</taxon>
    </lineage>
</organism>